<dbReference type="OrthoDB" id="6500128at2759"/>
<feature type="transmembrane region" description="Helical" evidence="2">
    <location>
        <begin position="100"/>
        <end position="121"/>
    </location>
</feature>
<keyword evidence="2" id="KW-0812">Transmembrane</keyword>
<evidence type="ECO:0000256" key="1">
    <source>
        <dbReference type="ARBA" id="ARBA00004141"/>
    </source>
</evidence>
<keyword evidence="2" id="KW-1133">Transmembrane helix</keyword>
<feature type="transmembrane region" description="Helical" evidence="2">
    <location>
        <begin position="33"/>
        <end position="52"/>
    </location>
</feature>
<feature type="transmembrane region" description="Helical" evidence="2">
    <location>
        <begin position="133"/>
        <end position="156"/>
    </location>
</feature>
<protein>
    <recommendedName>
        <fullName evidence="3">ABC transporter TMD0 domain-containing protein</fullName>
    </recommendedName>
</protein>
<accession>A0A914AJS9</accession>
<name>A0A914AJS9_PATMI</name>
<evidence type="ECO:0000313" key="4">
    <source>
        <dbReference type="EnsemblMetazoa" id="XP_038063987.1"/>
    </source>
</evidence>
<dbReference type="GeneID" id="119734525"/>
<dbReference type="OMA" id="THIWRTA"/>
<feature type="domain" description="ABC transporter TMD0" evidence="3">
    <location>
        <begin position="6"/>
        <end position="156"/>
    </location>
</feature>
<proteinExistence type="predicted"/>
<dbReference type="RefSeq" id="XP_038063987.1">
    <property type="nucleotide sequence ID" value="XM_038208059.1"/>
</dbReference>
<evidence type="ECO:0000259" key="3">
    <source>
        <dbReference type="Pfam" id="PF24357"/>
    </source>
</evidence>
<keyword evidence="2" id="KW-0472">Membrane</keyword>
<sequence>MHWNDFCGGWQLWEPSLLNSTRPDLSPCFEETVLSWLPLVFLWALAPFYLCYMQRHDRGCIRVSCLHRTKMLLTVLSIIVPLVEVCFTVVQIFSSPEGTAPVYLVTPAVITLTMMLVFFIIHTERIRGRHTSGILFCFWLLLAVCFVPEFNSKIILVSEETDQDMFRVVTFFVFYALVLAQLVCSSIADDLPLYSPVRSDRVSTTILFLAFHDDG</sequence>
<dbReference type="Proteomes" id="UP000887568">
    <property type="component" value="Unplaced"/>
</dbReference>
<organism evidence="4 5">
    <name type="scientific">Patiria miniata</name>
    <name type="common">Bat star</name>
    <name type="synonym">Asterina miniata</name>
    <dbReference type="NCBI Taxonomy" id="46514"/>
    <lineage>
        <taxon>Eukaryota</taxon>
        <taxon>Metazoa</taxon>
        <taxon>Echinodermata</taxon>
        <taxon>Eleutherozoa</taxon>
        <taxon>Asterozoa</taxon>
        <taxon>Asteroidea</taxon>
        <taxon>Valvatacea</taxon>
        <taxon>Valvatida</taxon>
        <taxon>Asterinidae</taxon>
        <taxon>Patiria</taxon>
    </lineage>
</organism>
<dbReference type="Pfam" id="PF24357">
    <property type="entry name" value="TMD0_ABC"/>
    <property type="match status" value="1"/>
</dbReference>
<keyword evidence="5" id="KW-1185">Reference proteome</keyword>
<dbReference type="AlphaFoldDB" id="A0A914AJS9"/>
<dbReference type="InterPro" id="IPR056227">
    <property type="entry name" value="TMD0_ABC"/>
</dbReference>
<feature type="transmembrane region" description="Helical" evidence="2">
    <location>
        <begin position="72"/>
        <end position="94"/>
    </location>
</feature>
<evidence type="ECO:0000256" key="2">
    <source>
        <dbReference type="SAM" id="Phobius"/>
    </source>
</evidence>
<feature type="transmembrane region" description="Helical" evidence="2">
    <location>
        <begin position="168"/>
        <end position="188"/>
    </location>
</feature>
<reference evidence="4" key="1">
    <citation type="submission" date="2022-11" db="UniProtKB">
        <authorList>
            <consortium name="EnsemblMetazoa"/>
        </authorList>
    </citation>
    <scope>IDENTIFICATION</scope>
</reference>
<comment type="subcellular location">
    <subcellularLocation>
        <location evidence="1">Membrane</location>
        <topology evidence="1">Multi-pass membrane protein</topology>
    </subcellularLocation>
</comment>
<dbReference type="EnsemblMetazoa" id="XM_038208059.1">
    <property type="protein sequence ID" value="XP_038063987.1"/>
    <property type="gene ID" value="LOC119734525"/>
</dbReference>
<evidence type="ECO:0000313" key="5">
    <source>
        <dbReference type="Proteomes" id="UP000887568"/>
    </source>
</evidence>
<dbReference type="GO" id="GO:0016020">
    <property type="term" value="C:membrane"/>
    <property type="evidence" value="ECO:0007669"/>
    <property type="project" value="UniProtKB-SubCell"/>
</dbReference>